<dbReference type="Gene3D" id="1.20.120.1630">
    <property type="match status" value="1"/>
</dbReference>
<dbReference type="Pfam" id="PF06966">
    <property type="entry name" value="DUF1295"/>
    <property type="match status" value="1"/>
</dbReference>
<evidence type="ECO:0000256" key="3">
    <source>
        <dbReference type="ARBA" id="ARBA00022989"/>
    </source>
</evidence>
<keyword evidence="2 5" id="KW-0812">Transmembrane</keyword>
<evidence type="ECO:0000256" key="2">
    <source>
        <dbReference type="ARBA" id="ARBA00022692"/>
    </source>
</evidence>
<feature type="transmembrane region" description="Helical" evidence="6">
    <location>
        <begin position="420"/>
        <end position="441"/>
    </location>
</feature>
<feature type="transmembrane region" description="Helical" evidence="6">
    <location>
        <begin position="306"/>
        <end position="325"/>
    </location>
</feature>
<dbReference type="InterPro" id="IPR010721">
    <property type="entry name" value="UstE-like"/>
</dbReference>
<feature type="domain" description="EXPERA" evidence="7">
    <location>
        <begin position="303"/>
        <end position="437"/>
    </location>
</feature>
<dbReference type="GO" id="GO:0016020">
    <property type="term" value="C:membrane"/>
    <property type="evidence" value="ECO:0007669"/>
    <property type="project" value="UniProtKB-SubCell"/>
</dbReference>
<keyword evidence="4 5" id="KW-0472">Membrane</keyword>
<comment type="subcellular location">
    <subcellularLocation>
        <location evidence="1">Membrane</location>
        <topology evidence="1">Multi-pass membrane protein</topology>
    </subcellularLocation>
</comment>
<keyword evidence="9" id="KW-1185">Reference proteome</keyword>
<feature type="transmembrane region" description="Helical" evidence="6">
    <location>
        <begin position="394"/>
        <end position="414"/>
    </location>
</feature>
<evidence type="ECO:0000313" key="9">
    <source>
        <dbReference type="Proteomes" id="UP001230188"/>
    </source>
</evidence>
<dbReference type="InterPro" id="IPR033118">
    <property type="entry name" value="EXPERA"/>
</dbReference>
<evidence type="ECO:0000259" key="7">
    <source>
        <dbReference type="PROSITE" id="PS51751"/>
    </source>
</evidence>
<evidence type="ECO:0000256" key="4">
    <source>
        <dbReference type="ARBA" id="ARBA00023136"/>
    </source>
</evidence>
<dbReference type="EMBL" id="JAQMWT010000527">
    <property type="protein sequence ID" value="KAJ8600153.1"/>
    <property type="molecule type" value="Genomic_DNA"/>
</dbReference>
<accession>A0AAD7U8M7</accession>
<evidence type="ECO:0000256" key="5">
    <source>
        <dbReference type="PROSITE-ProRule" id="PRU01087"/>
    </source>
</evidence>
<dbReference type="Proteomes" id="UP001230188">
    <property type="component" value="Unassembled WGS sequence"/>
</dbReference>
<feature type="transmembrane region" description="Helical" evidence="6">
    <location>
        <begin position="357"/>
        <end position="382"/>
    </location>
</feature>
<gene>
    <name evidence="8" type="ORF">CTAYLR_010757</name>
</gene>
<keyword evidence="3 5" id="KW-1133">Transmembrane helix</keyword>
<feature type="transmembrane region" description="Helical" evidence="6">
    <location>
        <begin position="183"/>
        <end position="202"/>
    </location>
</feature>
<name>A0AAD7U8M7_9STRA</name>
<organism evidence="8 9">
    <name type="scientific">Chrysophaeum taylorii</name>
    <dbReference type="NCBI Taxonomy" id="2483200"/>
    <lineage>
        <taxon>Eukaryota</taxon>
        <taxon>Sar</taxon>
        <taxon>Stramenopiles</taxon>
        <taxon>Ochrophyta</taxon>
        <taxon>Pelagophyceae</taxon>
        <taxon>Pelagomonadales</taxon>
        <taxon>Pelagomonadaceae</taxon>
        <taxon>Chrysophaeum</taxon>
    </lineage>
</organism>
<feature type="transmembrane region" description="Helical" evidence="6">
    <location>
        <begin position="18"/>
        <end position="38"/>
    </location>
</feature>
<dbReference type="PANTHER" id="PTHR32251:SF23">
    <property type="entry name" value="3-OXO-5-ALPHA-STEROID 4-DEHYDROGENASE (DUF1295)"/>
    <property type="match status" value="1"/>
</dbReference>
<evidence type="ECO:0000313" key="8">
    <source>
        <dbReference type="EMBL" id="KAJ8600153.1"/>
    </source>
</evidence>
<protein>
    <recommendedName>
        <fullName evidence="7">EXPERA domain-containing protein</fullName>
    </recommendedName>
</protein>
<reference evidence="8" key="1">
    <citation type="submission" date="2023-01" db="EMBL/GenBank/DDBJ databases">
        <title>Metagenome sequencing of chrysophaentin producing Chrysophaeum taylorii.</title>
        <authorList>
            <person name="Davison J."/>
            <person name="Bewley C."/>
        </authorList>
    </citation>
    <scope>NUCLEOTIDE SEQUENCE</scope>
    <source>
        <strain evidence="8">NIES-1699</strain>
    </source>
</reference>
<dbReference type="PANTHER" id="PTHR32251">
    <property type="entry name" value="3-OXO-5-ALPHA-STEROID 4-DEHYDROGENASE"/>
    <property type="match status" value="1"/>
</dbReference>
<feature type="transmembrane region" description="Helical" evidence="6">
    <location>
        <begin position="153"/>
        <end position="177"/>
    </location>
</feature>
<dbReference type="AlphaFoldDB" id="A0AAD7U8M7"/>
<sequence>MTEKTAAYTGAEVEHSPLGVVVGGALAGSCVFYASWALWSPARPCLLELECLSLEDGWARHCFGLIATLVIVWALTFLYGPGIMDRVWSIEPPLVAWHAYVSQPSHLRLLMACLATAWGVRLSFNFYIKGGYTHESYRWAAIRRWFPGWRFQLINATYVVVFQQFLLTSIAAPAFVVDGPISPLDWVLACAFVVLFIGETVADMQMFQFQAAKARGETSERFMTKGLWQYSRHPNYFCEVSMWWLFYGFTKTLNWSVLGPIYLTMLFLSPGGSVDLTEAISTAKYPEYAEHKTRVPKFSPITLRHVYIAFFAFHIPVTLLLEIPAQLPRAWVPRFAADLTDFHVRRHGDVLVADPPLWFKSFGVCELVVQLPFYFVALWALFYEAYSPIISKLFVAYGAHVATTLVPIIATLLASPGVPYILLAIYAPFLIIPLSLVFSFLF</sequence>
<comment type="caution">
    <text evidence="8">The sequence shown here is derived from an EMBL/GenBank/DDBJ whole genome shotgun (WGS) entry which is preliminary data.</text>
</comment>
<feature type="transmembrane region" description="Helical" evidence="6">
    <location>
        <begin position="58"/>
        <end position="79"/>
    </location>
</feature>
<dbReference type="Pfam" id="PF05241">
    <property type="entry name" value="EBP"/>
    <property type="match status" value="1"/>
</dbReference>
<dbReference type="PROSITE" id="PS51257">
    <property type="entry name" value="PROKAR_LIPOPROTEIN"/>
    <property type="match status" value="1"/>
</dbReference>
<evidence type="ECO:0000256" key="6">
    <source>
        <dbReference type="SAM" id="Phobius"/>
    </source>
</evidence>
<dbReference type="PROSITE" id="PS51751">
    <property type="entry name" value="EXPERA"/>
    <property type="match status" value="1"/>
</dbReference>
<evidence type="ECO:0000256" key="1">
    <source>
        <dbReference type="ARBA" id="ARBA00004141"/>
    </source>
</evidence>
<proteinExistence type="predicted"/>